<dbReference type="PRINTS" id="PR00038">
    <property type="entry name" value="HTHLUXR"/>
</dbReference>
<dbReference type="InterPro" id="IPR000792">
    <property type="entry name" value="Tscrpt_reg_LuxR_C"/>
</dbReference>
<keyword evidence="6" id="KW-1185">Reference proteome</keyword>
<evidence type="ECO:0000259" key="3">
    <source>
        <dbReference type="PROSITE" id="PS50043"/>
    </source>
</evidence>
<comment type="caution">
    <text evidence="2">Lacks conserved residue(s) required for the propagation of feature annotation.</text>
</comment>
<dbReference type="GO" id="GO:0006355">
    <property type="term" value="P:regulation of DNA-templated transcription"/>
    <property type="evidence" value="ECO:0007669"/>
    <property type="project" value="InterPro"/>
</dbReference>
<dbReference type="SUPFAM" id="SSF52172">
    <property type="entry name" value="CheY-like"/>
    <property type="match status" value="1"/>
</dbReference>
<keyword evidence="1" id="KW-0238">DNA-binding</keyword>
<dbReference type="STRING" id="320771.Cflav_PD3176"/>
<evidence type="ECO:0000256" key="1">
    <source>
        <dbReference type="ARBA" id="ARBA00023125"/>
    </source>
</evidence>
<accession>B9XJ79</accession>
<dbReference type="InterPro" id="IPR001789">
    <property type="entry name" value="Sig_transdc_resp-reg_receiver"/>
</dbReference>
<feature type="domain" description="Response regulatory" evidence="4">
    <location>
        <begin position="244"/>
        <end position="360"/>
    </location>
</feature>
<name>B9XJ79_PEDPL</name>
<organism evidence="5 6">
    <name type="scientific">Pedosphaera parvula (strain Ellin514)</name>
    <dbReference type="NCBI Taxonomy" id="320771"/>
    <lineage>
        <taxon>Bacteria</taxon>
        <taxon>Pseudomonadati</taxon>
        <taxon>Verrucomicrobiota</taxon>
        <taxon>Pedosphaerae</taxon>
        <taxon>Pedosphaerales</taxon>
        <taxon>Pedosphaeraceae</taxon>
        <taxon>Pedosphaera</taxon>
    </lineage>
</organism>
<dbReference type="InterPro" id="IPR039420">
    <property type="entry name" value="WalR-like"/>
</dbReference>
<comment type="caution">
    <text evidence="5">The sequence shown here is derived from an EMBL/GenBank/DDBJ whole genome shotgun (WGS) entry which is preliminary data.</text>
</comment>
<dbReference type="GO" id="GO:0003677">
    <property type="term" value="F:DNA binding"/>
    <property type="evidence" value="ECO:0007669"/>
    <property type="project" value="UniProtKB-KW"/>
</dbReference>
<sequence length="454" mass="52255">MLRETTMSKLRPSTFSEEASLIQKAEAPVGSGRIWHGQIFKNTFTRNGRRIKLKHWSVKIQHQRRRRTFSLLPSSRAQALKEAQEIHRMILEHGWETAIHFHQLRKLARSKQPPTGDILEQPMSKASQAYWQQRLIECKYTEAKLTPGREWTVRIEHGGNYHYFPLGTDDRAAAAIQALKIYLAVVEKGWKAACQQFSREITLAIFWAVSPVAVTYTTIYSILEKTKQADTPAPARSARKKGWRVAIVEPDGGLKEALVFWLNRQPGFECNEIWISAEEALSRLEHRHPDMILVNRLQPGMRAMELVDKLKARFPQLPVFTYGIYEDSDQIFIRVSGVRTGYIFKRRTPGELLEPILGAFKHGALDSKEVFTQIKNYFQSFFGGESSEKENLAMANLTDRELKVLNCVSKGYLDKEIAHELGISLWTVHNHLKNTYEKLNVHTRTEAALKYLQK</sequence>
<dbReference type="PROSITE" id="PS50043">
    <property type="entry name" value="HTH_LUXR_2"/>
    <property type="match status" value="1"/>
</dbReference>
<reference evidence="5 6" key="1">
    <citation type="journal article" date="2011" name="J. Bacteriol.">
        <title>Genome sequence of 'Pedosphaera parvula' Ellin514, an aerobic Verrucomicrobial isolate from pasture soil.</title>
        <authorList>
            <person name="Kant R."/>
            <person name="van Passel M.W."/>
            <person name="Sangwan P."/>
            <person name="Palva A."/>
            <person name="Lucas S."/>
            <person name="Copeland A."/>
            <person name="Lapidus A."/>
            <person name="Glavina Del Rio T."/>
            <person name="Dalin E."/>
            <person name="Tice H."/>
            <person name="Bruce D."/>
            <person name="Goodwin L."/>
            <person name="Pitluck S."/>
            <person name="Chertkov O."/>
            <person name="Larimer F.W."/>
            <person name="Land M.L."/>
            <person name="Hauser L."/>
            <person name="Brettin T.S."/>
            <person name="Detter J.C."/>
            <person name="Han S."/>
            <person name="de Vos W.M."/>
            <person name="Janssen P.H."/>
            <person name="Smidt H."/>
        </authorList>
    </citation>
    <scope>NUCLEOTIDE SEQUENCE [LARGE SCALE GENOMIC DNA]</scope>
    <source>
        <strain evidence="5 6">Ellin514</strain>
    </source>
</reference>
<evidence type="ECO:0000256" key="2">
    <source>
        <dbReference type="PROSITE-ProRule" id="PRU00169"/>
    </source>
</evidence>
<proteinExistence type="predicted"/>
<dbReference type="InterPro" id="IPR016032">
    <property type="entry name" value="Sig_transdc_resp-reg_C-effctor"/>
</dbReference>
<dbReference type="InterPro" id="IPR011006">
    <property type="entry name" value="CheY-like_superfamily"/>
</dbReference>
<evidence type="ECO:0000259" key="4">
    <source>
        <dbReference type="PROSITE" id="PS50110"/>
    </source>
</evidence>
<dbReference type="GO" id="GO:0000160">
    <property type="term" value="P:phosphorelay signal transduction system"/>
    <property type="evidence" value="ECO:0007669"/>
    <property type="project" value="InterPro"/>
</dbReference>
<dbReference type="PROSITE" id="PS50110">
    <property type="entry name" value="RESPONSE_REGULATORY"/>
    <property type="match status" value="1"/>
</dbReference>
<evidence type="ECO:0000313" key="5">
    <source>
        <dbReference type="EMBL" id="EEF60117.1"/>
    </source>
</evidence>
<dbReference type="AlphaFoldDB" id="B9XJ79"/>
<dbReference type="SMART" id="SM00421">
    <property type="entry name" value="HTH_LUXR"/>
    <property type="match status" value="1"/>
</dbReference>
<dbReference type="Proteomes" id="UP000003688">
    <property type="component" value="Unassembled WGS sequence"/>
</dbReference>
<dbReference type="PANTHER" id="PTHR43214">
    <property type="entry name" value="TWO-COMPONENT RESPONSE REGULATOR"/>
    <property type="match status" value="1"/>
</dbReference>
<dbReference type="Pfam" id="PF00196">
    <property type="entry name" value="GerE"/>
    <property type="match status" value="1"/>
</dbReference>
<dbReference type="Gene3D" id="3.40.50.2300">
    <property type="match status" value="1"/>
</dbReference>
<dbReference type="CDD" id="cd06170">
    <property type="entry name" value="LuxR_C_like"/>
    <property type="match status" value="1"/>
</dbReference>
<protein>
    <submittedName>
        <fullName evidence="5">Two component transcriptional regulator, LuxR family</fullName>
    </submittedName>
</protein>
<gene>
    <name evidence="5" type="ORF">Cflav_PD3176</name>
</gene>
<evidence type="ECO:0000313" key="6">
    <source>
        <dbReference type="Proteomes" id="UP000003688"/>
    </source>
</evidence>
<dbReference type="SUPFAM" id="SSF46894">
    <property type="entry name" value="C-terminal effector domain of the bipartite response regulators"/>
    <property type="match status" value="1"/>
</dbReference>
<dbReference type="CDD" id="cd00156">
    <property type="entry name" value="REC"/>
    <property type="match status" value="1"/>
</dbReference>
<dbReference type="EMBL" id="ABOX02000020">
    <property type="protein sequence ID" value="EEF60117.1"/>
    <property type="molecule type" value="Genomic_DNA"/>
</dbReference>
<feature type="domain" description="HTH luxR-type" evidence="3">
    <location>
        <begin position="390"/>
        <end position="454"/>
    </location>
</feature>